<protein>
    <submittedName>
        <fullName evidence="2">FBD domain, Leucine-rich repeat domain, L domain-like protein</fullName>
    </submittedName>
</protein>
<name>A0A2U1PFN0_ARTAN</name>
<dbReference type="OrthoDB" id="1298633at2759"/>
<sequence>MFCDQVEKSDTPHISKNILDFQEYSGITLDHLKFFEIGNFTNLDIEVEFMKFIIAKSPMLEKARIELSETVTVEEELKILRDFIPLPFPLASPSTKFIIGRPKLFDES</sequence>
<gene>
    <name evidence="2" type="ORF">CTI12_AA158180</name>
</gene>
<comment type="caution">
    <text evidence="2">The sequence shown here is derived from an EMBL/GenBank/DDBJ whole genome shotgun (WGS) entry which is preliminary data.</text>
</comment>
<keyword evidence="3" id="KW-1185">Reference proteome</keyword>
<feature type="domain" description="FBD" evidence="1">
    <location>
        <begin position="26"/>
        <end position="100"/>
    </location>
</feature>
<dbReference type="SMART" id="SM00579">
    <property type="entry name" value="FBD"/>
    <property type="match status" value="1"/>
</dbReference>
<dbReference type="EMBL" id="PKPP01001216">
    <property type="protein sequence ID" value="PWA84552.1"/>
    <property type="molecule type" value="Genomic_DNA"/>
</dbReference>
<evidence type="ECO:0000313" key="2">
    <source>
        <dbReference type="EMBL" id="PWA84552.1"/>
    </source>
</evidence>
<evidence type="ECO:0000313" key="3">
    <source>
        <dbReference type="Proteomes" id="UP000245207"/>
    </source>
</evidence>
<dbReference type="InterPro" id="IPR006566">
    <property type="entry name" value="FBD"/>
</dbReference>
<proteinExistence type="predicted"/>
<reference evidence="2 3" key="1">
    <citation type="journal article" date="2018" name="Mol. Plant">
        <title>The genome of Artemisia annua provides insight into the evolution of Asteraceae family and artemisinin biosynthesis.</title>
        <authorList>
            <person name="Shen Q."/>
            <person name="Zhang L."/>
            <person name="Liao Z."/>
            <person name="Wang S."/>
            <person name="Yan T."/>
            <person name="Shi P."/>
            <person name="Liu M."/>
            <person name="Fu X."/>
            <person name="Pan Q."/>
            <person name="Wang Y."/>
            <person name="Lv Z."/>
            <person name="Lu X."/>
            <person name="Zhang F."/>
            <person name="Jiang W."/>
            <person name="Ma Y."/>
            <person name="Chen M."/>
            <person name="Hao X."/>
            <person name="Li L."/>
            <person name="Tang Y."/>
            <person name="Lv G."/>
            <person name="Zhou Y."/>
            <person name="Sun X."/>
            <person name="Brodelius P.E."/>
            <person name="Rose J.K.C."/>
            <person name="Tang K."/>
        </authorList>
    </citation>
    <scope>NUCLEOTIDE SEQUENCE [LARGE SCALE GENOMIC DNA]</scope>
    <source>
        <strain evidence="3">cv. Huhao1</strain>
        <tissue evidence="2">Leaf</tissue>
    </source>
</reference>
<dbReference type="AlphaFoldDB" id="A0A2U1PFN0"/>
<accession>A0A2U1PFN0</accession>
<organism evidence="2 3">
    <name type="scientific">Artemisia annua</name>
    <name type="common">Sweet wormwood</name>
    <dbReference type="NCBI Taxonomy" id="35608"/>
    <lineage>
        <taxon>Eukaryota</taxon>
        <taxon>Viridiplantae</taxon>
        <taxon>Streptophyta</taxon>
        <taxon>Embryophyta</taxon>
        <taxon>Tracheophyta</taxon>
        <taxon>Spermatophyta</taxon>
        <taxon>Magnoliopsida</taxon>
        <taxon>eudicotyledons</taxon>
        <taxon>Gunneridae</taxon>
        <taxon>Pentapetalae</taxon>
        <taxon>asterids</taxon>
        <taxon>campanulids</taxon>
        <taxon>Asterales</taxon>
        <taxon>Asteraceae</taxon>
        <taxon>Asteroideae</taxon>
        <taxon>Anthemideae</taxon>
        <taxon>Artemisiinae</taxon>
        <taxon>Artemisia</taxon>
    </lineage>
</organism>
<dbReference type="Proteomes" id="UP000245207">
    <property type="component" value="Unassembled WGS sequence"/>
</dbReference>
<evidence type="ECO:0000259" key="1">
    <source>
        <dbReference type="SMART" id="SM00579"/>
    </source>
</evidence>
<dbReference type="Pfam" id="PF08387">
    <property type="entry name" value="FBD"/>
    <property type="match status" value="1"/>
</dbReference>